<dbReference type="Pfam" id="PF00571">
    <property type="entry name" value="CBS"/>
    <property type="match status" value="2"/>
</dbReference>
<gene>
    <name evidence="4" type="ORF">EGH24_06775</name>
</gene>
<dbReference type="InterPro" id="IPR016427">
    <property type="entry name" value="UCP004699_CBS/ParB"/>
</dbReference>
<protein>
    <submittedName>
        <fullName evidence="4">CBS domain-containing protein</fullName>
    </submittedName>
</protein>
<dbReference type="SUPFAM" id="SSF110849">
    <property type="entry name" value="ParB/Sulfiredoxin"/>
    <property type="match status" value="1"/>
</dbReference>
<dbReference type="EMBL" id="RKLU01000003">
    <property type="protein sequence ID" value="TQQ80857.1"/>
    <property type="molecule type" value="Genomic_DNA"/>
</dbReference>
<dbReference type="PIRSF" id="PIRSF004699">
    <property type="entry name" value="UCP004699_CBS_ParB"/>
    <property type="match status" value="1"/>
</dbReference>
<name>A0A8J8TBF3_9EURY</name>
<proteinExistence type="predicted"/>
<keyword evidence="1 2" id="KW-0129">CBS domain</keyword>
<evidence type="ECO:0000256" key="1">
    <source>
        <dbReference type="ARBA" id="ARBA00023122"/>
    </source>
</evidence>
<dbReference type="PANTHER" id="PTHR43080:SF2">
    <property type="entry name" value="CBS DOMAIN-CONTAINING PROTEIN"/>
    <property type="match status" value="1"/>
</dbReference>
<dbReference type="SMART" id="SM00116">
    <property type="entry name" value="CBS"/>
    <property type="match status" value="2"/>
</dbReference>
<dbReference type="SMART" id="SM00470">
    <property type="entry name" value="ParB"/>
    <property type="match status" value="1"/>
</dbReference>
<evidence type="ECO:0000256" key="2">
    <source>
        <dbReference type="PROSITE-ProRule" id="PRU00703"/>
    </source>
</evidence>
<evidence type="ECO:0000313" key="5">
    <source>
        <dbReference type="Proteomes" id="UP000705823"/>
    </source>
</evidence>
<organism evidence="4 5">
    <name type="scientific">Halonotius terrestris</name>
    <dbReference type="NCBI Taxonomy" id="2487750"/>
    <lineage>
        <taxon>Archaea</taxon>
        <taxon>Methanobacteriati</taxon>
        <taxon>Methanobacteriota</taxon>
        <taxon>Stenosarchaea group</taxon>
        <taxon>Halobacteria</taxon>
        <taxon>Halobacteriales</taxon>
        <taxon>Haloferacaceae</taxon>
        <taxon>Halonotius</taxon>
    </lineage>
</organism>
<comment type="caution">
    <text evidence="4">The sequence shown here is derived from an EMBL/GenBank/DDBJ whole genome shotgun (WGS) entry which is preliminary data.</text>
</comment>
<feature type="domain" description="CBS" evidence="3">
    <location>
        <begin position="11"/>
        <end position="68"/>
    </location>
</feature>
<sequence length="264" mass="28710">MDSEPRVEEYMTHEVATVSPSDSVVTVTERINEPDGPSGFPVCEEGIVVGFVTGRDLLAAEDTATVAEVMSDDIIVADPEMAITDAARVILRSDIQKLPVVDDEGRLIGIISNTDVIRSQIERATPEKVGKLSRTLTELHGVDIARERRQVELAALIPTQAEVYGDELEGRRYELERGLAEPLVVIDTRDGDAGGLYLADGHHRVLAADQLGIEQMEAYVIVPAEPIDLGIARTAAEQELSSISDVSIVEHSRHPLVKTTTQLQ</sequence>
<dbReference type="Proteomes" id="UP000705823">
    <property type="component" value="Unassembled WGS sequence"/>
</dbReference>
<feature type="domain" description="CBS" evidence="3">
    <location>
        <begin position="70"/>
        <end position="127"/>
    </location>
</feature>
<dbReference type="PROSITE" id="PS51371">
    <property type="entry name" value="CBS"/>
    <property type="match status" value="2"/>
</dbReference>
<dbReference type="Gene3D" id="3.10.580.10">
    <property type="entry name" value="CBS-domain"/>
    <property type="match status" value="1"/>
</dbReference>
<reference evidence="4" key="1">
    <citation type="submission" date="2019-02" db="EMBL/GenBank/DDBJ databases">
        <title>Halonotius sp. a new haloarchaeum isolated from saline soil.</title>
        <authorList>
            <person name="Duran-Viseras A."/>
            <person name="Sanchez-Porro C."/>
            <person name="Ventosa A."/>
        </authorList>
    </citation>
    <scope>NUCLEOTIDE SEQUENCE</scope>
    <source>
        <strain evidence="4">F15B</strain>
    </source>
</reference>
<evidence type="ECO:0000259" key="3">
    <source>
        <dbReference type="PROSITE" id="PS51371"/>
    </source>
</evidence>
<dbReference type="InterPro" id="IPR000644">
    <property type="entry name" value="CBS_dom"/>
</dbReference>
<dbReference type="InterPro" id="IPR003115">
    <property type="entry name" value="ParB_N"/>
</dbReference>
<dbReference type="InterPro" id="IPR051257">
    <property type="entry name" value="Diverse_CBS-Domain"/>
</dbReference>
<dbReference type="Gene3D" id="3.90.1530.10">
    <property type="entry name" value="Conserved hypothetical protein from pyrococcus furiosus pfu- 392566-001, ParB domain"/>
    <property type="match status" value="1"/>
</dbReference>
<dbReference type="OrthoDB" id="89900at2157"/>
<evidence type="ECO:0000313" key="4">
    <source>
        <dbReference type="EMBL" id="TQQ80857.1"/>
    </source>
</evidence>
<dbReference type="SUPFAM" id="SSF54631">
    <property type="entry name" value="CBS-domain pair"/>
    <property type="match status" value="1"/>
</dbReference>
<accession>A0A8J8TBF3</accession>
<dbReference type="CDD" id="cd04610">
    <property type="entry name" value="CBS_pair_ParBc_assoc"/>
    <property type="match status" value="1"/>
</dbReference>
<dbReference type="RefSeq" id="WP_142979419.1">
    <property type="nucleotide sequence ID" value="NZ_RKLU01000003.1"/>
</dbReference>
<keyword evidence="5" id="KW-1185">Reference proteome</keyword>
<dbReference type="InterPro" id="IPR046342">
    <property type="entry name" value="CBS_dom_sf"/>
</dbReference>
<dbReference type="PANTHER" id="PTHR43080">
    <property type="entry name" value="CBS DOMAIN-CONTAINING PROTEIN CBSX3, MITOCHONDRIAL"/>
    <property type="match status" value="1"/>
</dbReference>
<dbReference type="AlphaFoldDB" id="A0A8J8TBF3"/>
<dbReference type="InterPro" id="IPR036086">
    <property type="entry name" value="ParB/Sulfiredoxin_sf"/>
</dbReference>